<comment type="caution">
    <text evidence="7">The sequence shown here is derived from an EMBL/GenBank/DDBJ whole genome shotgun (WGS) entry which is preliminary data.</text>
</comment>
<dbReference type="PANTHER" id="PTHR43289">
    <property type="entry name" value="MITOGEN-ACTIVATED PROTEIN KINASE KINASE KINASE 20-RELATED"/>
    <property type="match status" value="1"/>
</dbReference>
<dbReference type="InterPro" id="IPR008271">
    <property type="entry name" value="Ser/Thr_kinase_AS"/>
</dbReference>
<organism evidence="7 8">
    <name type="scientific">Archangium violaceum Cb vi76</name>
    <dbReference type="NCBI Taxonomy" id="1406225"/>
    <lineage>
        <taxon>Bacteria</taxon>
        <taxon>Pseudomonadati</taxon>
        <taxon>Myxococcota</taxon>
        <taxon>Myxococcia</taxon>
        <taxon>Myxococcales</taxon>
        <taxon>Cystobacterineae</taxon>
        <taxon>Archangiaceae</taxon>
        <taxon>Archangium</taxon>
    </lineage>
</organism>
<evidence type="ECO:0000256" key="3">
    <source>
        <dbReference type="ARBA" id="ARBA00022777"/>
    </source>
</evidence>
<reference evidence="7 8" key="1">
    <citation type="submission" date="2014-07" db="EMBL/GenBank/DDBJ databases">
        <title>Draft Genome Sequence of Gephyronic Acid Producer, Cystobacter violaceus Strain Cb vi76.</title>
        <authorList>
            <person name="Stevens D.C."/>
            <person name="Young J."/>
            <person name="Carmichael R."/>
            <person name="Tan J."/>
            <person name="Taylor R.E."/>
        </authorList>
    </citation>
    <scope>NUCLEOTIDE SEQUENCE [LARGE SCALE GENOMIC DNA]</scope>
    <source>
        <strain evidence="7 8">Cb vi76</strain>
    </source>
</reference>
<dbReference type="Pfam" id="PF00069">
    <property type="entry name" value="Pkinase"/>
    <property type="match status" value="1"/>
</dbReference>
<evidence type="ECO:0000256" key="5">
    <source>
        <dbReference type="SAM" id="MobiDB-lite"/>
    </source>
</evidence>
<proteinExistence type="predicted"/>
<dbReference type="GO" id="GO:0004674">
    <property type="term" value="F:protein serine/threonine kinase activity"/>
    <property type="evidence" value="ECO:0007669"/>
    <property type="project" value="TreeGrafter"/>
</dbReference>
<keyword evidence="2" id="KW-0547">Nucleotide-binding</keyword>
<dbReference type="SMART" id="SM00028">
    <property type="entry name" value="TPR"/>
    <property type="match status" value="7"/>
</dbReference>
<dbReference type="InterPro" id="IPR011009">
    <property type="entry name" value="Kinase-like_dom_sf"/>
</dbReference>
<feature type="region of interest" description="Disordered" evidence="5">
    <location>
        <begin position="1"/>
        <end position="32"/>
    </location>
</feature>
<evidence type="ECO:0000313" key="8">
    <source>
        <dbReference type="Proteomes" id="UP000028547"/>
    </source>
</evidence>
<keyword evidence="1" id="KW-0808">Transferase</keyword>
<dbReference type="Gene3D" id="1.10.510.10">
    <property type="entry name" value="Transferase(Phosphotransferase) domain 1"/>
    <property type="match status" value="1"/>
</dbReference>
<evidence type="ECO:0000256" key="2">
    <source>
        <dbReference type="ARBA" id="ARBA00022741"/>
    </source>
</evidence>
<dbReference type="PROSITE" id="PS50011">
    <property type="entry name" value="PROTEIN_KINASE_DOM"/>
    <property type="match status" value="1"/>
</dbReference>
<feature type="domain" description="Protein kinase" evidence="6">
    <location>
        <begin position="50"/>
        <end position="334"/>
    </location>
</feature>
<keyword evidence="4" id="KW-0067">ATP-binding</keyword>
<accession>A0A084STT5</accession>
<dbReference type="Gene3D" id="1.25.40.10">
    <property type="entry name" value="Tetratricopeptide repeat domain"/>
    <property type="match status" value="4"/>
</dbReference>
<dbReference type="RefSeq" id="WP_043397057.1">
    <property type="nucleotide sequence ID" value="NZ_JPMI01000125.1"/>
</dbReference>
<dbReference type="GO" id="GO:0005524">
    <property type="term" value="F:ATP binding"/>
    <property type="evidence" value="ECO:0007669"/>
    <property type="project" value="UniProtKB-KW"/>
</dbReference>
<dbReference type="SUPFAM" id="SSF48452">
    <property type="entry name" value="TPR-like"/>
    <property type="match status" value="3"/>
</dbReference>
<dbReference type="EMBL" id="JPMI01000125">
    <property type="protein sequence ID" value="KFA91870.1"/>
    <property type="molecule type" value="Genomic_DNA"/>
</dbReference>
<keyword evidence="3" id="KW-0418">Kinase</keyword>
<sequence>MDRKSLKAPQSTATLMRGGAAAEPTLSGPIPVPAPPRQTFSVGTEVAGRYRVERFLSRGGMGEVYAAEDLSLHEPVALKTIRPELAATPEALLRFKRELRLARRVTHPNVCRVFDIGEHEVVPKEGGTPYRIVFLTMELLAGRTLHEQLVRHGRMPPEQVLRLAEQMAGALDAAHAAQIIHRDFKPGNVMLVTAPPAAGGPRAVVTDFGLARGELLEGDGSTSRDGHIVGSPSYMSPEQVEGLPLSPASDIYSFGLVLFEMVTGRRPFVAETPTATSLLRLRQAPPSPLEFVPELDSSWAEVLLRCLERQPEKRFATASEAIAALRSGEPTPALVKLTPSRMRSPTKPSPAPAPAPTSGSMGSQPVARRVVAVLAPRNLVARAELSWLSTALAELLSAELAMGEQLRLLPGEGVVQMRRDLLLPDEEGFAAATLQRIRAHSGVDLVLTGAYLVQGREEAARLRLNLRLQEATTGETLAHLTEMGAEEQLLELVSRVGAALRKRLGLAPLTTEQAHGVRSAMPAEPEVARLYAEGLAALRGHDAATAVEHFERVVKHEPSFAPAHSALAAALQYLYQEEAAKAAARRAFELSSSLSREERLLVSARHHEAQAEWPQAIEAYRTLFEFFPDNVEYGTALVFAQVSAGQNREAQSTLEALRRLPPPLGEDARIELAAAVATSATADFIASRKHAEAAVSRSQGASQGQLAASALIMEAYAARNLGEPLRAVELLEESERLFLAGGDRGGAARSMLVHAMALIDTGRLLEAERVFVSAIEAAREIKGASLEAEALLCAGGLSCRLGHLSEGLKRASRAVELFRQRGRLSDMNSSTILKGMVRRLMGGLDEGKRLLEEGSHAAHVFFEDGYAEAWARYELGCLLMDLGELAPSRQQLERALALRRARGLGAFVAETELGLACLSLEEGRPQEALAVAESALAAYAALKSVDGEGLANAVKARALMALGKMAAAREALERARSLAGGSEDVFIAAEVRLTGAALVRRDGGSSEREEAARQLQVLATRAARDGMKRVALEARLLRLELHGEAKAAAARKELLSLQKEANRLGYRGLRQRANALLGEK</sequence>
<evidence type="ECO:0000256" key="1">
    <source>
        <dbReference type="ARBA" id="ARBA00022679"/>
    </source>
</evidence>
<dbReference type="SUPFAM" id="SSF56112">
    <property type="entry name" value="Protein kinase-like (PK-like)"/>
    <property type="match status" value="1"/>
</dbReference>
<protein>
    <recommendedName>
        <fullName evidence="6">Protein kinase domain-containing protein</fullName>
    </recommendedName>
</protein>
<dbReference type="PANTHER" id="PTHR43289:SF34">
    <property type="entry name" value="SERINE_THREONINE-PROTEIN KINASE YBDM-RELATED"/>
    <property type="match status" value="1"/>
</dbReference>
<dbReference type="InterPro" id="IPR011990">
    <property type="entry name" value="TPR-like_helical_dom_sf"/>
</dbReference>
<dbReference type="AlphaFoldDB" id="A0A084STT5"/>
<evidence type="ECO:0000256" key="4">
    <source>
        <dbReference type="ARBA" id="ARBA00022840"/>
    </source>
</evidence>
<dbReference type="Gene3D" id="3.30.200.20">
    <property type="entry name" value="Phosphorylase Kinase, domain 1"/>
    <property type="match status" value="1"/>
</dbReference>
<evidence type="ECO:0000313" key="7">
    <source>
        <dbReference type="EMBL" id="KFA91870.1"/>
    </source>
</evidence>
<name>A0A084STT5_9BACT</name>
<feature type="region of interest" description="Disordered" evidence="5">
    <location>
        <begin position="338"/>
        <end position="363"/>
    </location>
</feature>
<dbReference type="CDD" id="cd14014">
    <property type="entry name" value="STKc_PknB_like"/>
    <property type="match status" value="1"/>
</dbReference>
<dbReference type="Proteomes" id="UP000028547">
    <property type="component" value="Unassembled WGS sequence"/>
</dbReference>
<dbReference type="InterPro" id="IPR019734">
    <property type="entry name" value="TPR_rpt"/>
</dbReference>
<evidence type="ECO:0000259" key="6">
    <source>
        <dbReference type="PROSITE" id="PS50011"/>
    </source>
</evidence>
<gene>
    <name evidence="7" type="ORF">Q664_19080</name>
</gene>
<dbReference type="PROSITE" id="PS00108">
    <property type="entry name" value="PROTEIN_KINASE_ST"/>
    <property type="match status" value="1"/>
</dbReference>
<dbReference type="InterPro" id="IPR000719">
    <property type="entry name" value="Prot_kinase_dom"/>
</dbReference>